<dbReference type="Proteomes" id="UP000254209">
    <property type="component" value="Unassembled WGS sequence"/>
</dbReference>
<evidence type="ECO:0000313" key="1">
    <source>
        <dbReference type="EMBL" id="SSY70680.1"/>
    </source>
</evidence>
<gene>
    <name evidence="1" type="ORF">NCTC10283_00789</name>
</gene>
<keyword evidence="2" id="KW-1185">Reference proteome</keyword>
<dbReference type="EMBL" id="UFSO01000002">
    <property type="protein sequence ID" value="SSY70680.1"/>
    <property type="molecule type" value="Genomic_DNA"/>
</dbReference>
<dbReference type="RefSeq" id="WP_034292916.1">
    <property type="nucleotide sequence ID" value="NZ_CP091519.2"/>
</dbReference>
<sequence>MTVIKLKESNPIEAHIAQLKIWQRDCKKFQQTALYDLLSETIVLMKKLHKEKPNTPTEKFTHTAADLAFSDYIRARANYCCERCGKQYPKKSKGLQCSHHFSRRFYSIRYHPDNAAALCHHCHNYWFSKDILESAAWLHERLNQSQIDELIRLKNLPNATQKLSASQQDEIAEYYRNLLKDLENESQSI</sequence>
<protein>
    <submittedName>
        <fullName evidence="1">Bacteriophage Lambda NinG protein</fullName>
    </submittedName>
</protein>
<dbReference type="AlphaFoldDB" id="A0A376BLX5"/>
<dbReference type="STRING" id="1120980.GCA_000745955_01345"/>
<evidence type="ECO:0000313" key="2">
    <source>
        <dbReference type="Proteomes" id="UP000254209"/>
    </source>
</evidence>
<organism evidence="1 2">
    <name type="scientific">Alysiella crassa</name>
    <dbReference type="NCBI Taxonomy" id="153491"/>
    <lineage>
        <taxon>Bacteria</taxon>
        <taxon>Pseudomonadati</taxon>
        <taxon>Pseudomonadota</taxon>
        <taxon>Betaproteobacteria</taxon>
        <taxon>Neisseriales</taxon>
        <taxon>Neisseriaceae</taxon>
        <taxon>Alysiella</taxon>
    </lineage>
</organism>
<reference evidence="1 2" key="1">
    <citation type="submission" date="2018-06" db="EMBL/GenBank/DDBJ databases">
        <authorList>
            <consortium name="Pathogen Informatics"/>
            <person name="Doyle S."/>
        </authorList>
    </citation>
    <scope>NUCLEOTIDE SEQUENCE [LARGE SCALE GENOMIC DNA]</scope>
    <source>
        <strain evidence="1 2">NCTC10283</strain>
    </source>
</reference>
<accession>A0A376BLX5</accession>
<proteinExistence type="predicted"/>
<dbReference type="OrthoDB" id="6623061at2"/>
<name>A0A376BLX5_9NEIS</name>